<reference evidence="9" key="1">
    <citation type="submission" date="2023-07" db="EMBL/GenBank/DDBJ databases">
        <authorList>
            <consortium name="CYATHOMIX"/>
        </authorList>
    </citation>
    <scope>NUCLEOTIDE SEQUENCE</scope>
    <source>
        <strain evidence="9">N/A</strain>
    </source>
</reference>
<dbReference type="Gene3D" id="3.40.720.10">
    <property type="entry name" value="Alkaline Phosphatase, subunit A"/>
    <property type="match status" value="1"/>
</dbReference>
<dbReference type="InterPro" id="IPR012549">
    <property type="entry name" value="EptA-like_N"/>
</dbReference>
<evidence type="ECO:0000256" key="2">
    <source>
        <dbReference type="ARBA" id="ARBA00004429"/>
    </source>
</evidence>
<evidence type="ECO:0000259" key="8">
    <source>
        <dbReference type="Pfam" id="PF08019"/>
    </source>
</evidence>
<comment type="subcellular location">
    <subcellularLocation>
        <location evidence="2">Cell inner membrane</location>
        <topology evidence="2">Multi-pass membrane protein</topology>
    </subcellularLocation>
</comment>
<comment type="similarity">
    <text evidence="3">Belongs to the sulfatase family.</text>
</comment>
<dbReference type="Pfam" id="PF00884">
    <property type="entry name" value="Sulfatase"/>
    <property type="match status" value="1"/>
</dbReference>
<organism evidence="9 10">
    <name type="scientific">Cylicocyclus nassatus</name>
    <name type="common">Nematode worm</name>
    <dbReference type="NCBI Taxonomy" id="53992"/>
    <lineage>
        <taxon>Eukaryota</taxon>
        <taxon>Metazoa</taxon>
        <taxon>Ecdysozoa</taxon>
        <taxon>Nematoda</taxon>
        <taxon>Chromadorea</taxon>
        <taxon>Rhabditida</taxon>
        <taxon>Rhabditina</taxon>
        <taxon>Rhabditomorpha</taxon>
        <taxon>Strongyloidea</taxon>
        <taxon>Strongylidae</taxon>
        <taxon>Cylicocyclus</taxon>
    </lineage>
</organism>
<evidence type="ECO:0000259" key="6">
    <source>
        <dbReference type="Pfam" id="PF00884"/>
    </source>
</evidence>
<dbReference type="InterPro" id="IPR036938">
    <property type="entry name" value="PAP2/HPO_sf"/>
</dbReference>
<dbReference type="GO" id="GO:0005886">
    <property type="term" value="C:plasma membrane"/>
    <property type="evidence" value="ECO:0007669"/>
    <property type="project" value="UniProtKB-SubCell"/>
</dbReference>
<comment type="caution">
    <text evidence="9">The sequence shown here is derived from an EMBL/GenBank/DDBJ whole genome shotgun (WGS) entry which is preliminary data.</text>
</comment>
<evidence type="ECO:0000256" key="3">
    <source>
        <dbReference type="ARBA" id="ARBA00008779"/>
    </source>
</evidence>
<feature type="transmembrane region" description="Helical" evidence="5">
    <location>
        <begin position="361"/>
        <end position="382"/>
    </location>
</feature>
<evidence type="ECO:0000313" key="9">
    <source>
        <dbReference type="EMBL" id="CAJ0592379.1"/>
    </source>
</evidence>
<dbReference type="Pfam" id="PF01569">
    <property type="entry name" value="PAP2"/>
    <property type="match status" value="1"/>
</dbReference>
<dbReference type="PANTHER" id="PTHR30443:SF0">
    <property type="entry name" value="PHOSPHOETHANOLAMINE TRANSFERASE EPTA"/>
    <property type="match status" value="1"/>
</dbReference>
<keyword evidence="5" id="KW-1133">Transmembrane helix</keyword>
<evidence type="ECO:0000256" key="5">
    <source>
        <dbReference type="SAM" id="Phobius"/>
    </source>
</evidence>
<feature type="transmembrane region" description="Helical" evidence="5">
    <location>
        <begin position="218"/>
        <end position="237"/>
    </location>
</feature>
<dbReference type="EMBL" id="CATQJL010000097">
    <property type="protein sequence ID" value="CAJ0592379.1"/>
    <property type="molecule type" value="Genomic_DNA"/>
</dbReference>
<dbReference type="InterPro" id="IPR000917">
    <property type="entry name" value="Sulfatase_N"/>
</dbReference>
<dbReference type="GO" id="GO:0016776">
    <property type="term" value="F:phosphotransferase activity, phosphate group as acceptor"/>
    <property type="evidence" value="ECO:0007669"/>
    <property type="project" value="TreeGrafter"/>
</dbReference>
<feature type="transmembrane region" description="Helical" evidence="5">
    <location>
        <begin position="187"/>
        <end position="206"/>
    </location>
</feature>
<dbReference type="InterPro" id="IPR040423">
    <property type="entry name" value="PEA_transferase"/>
</dbReference>
<dbReference type="InterPro" id="IPR017850">
    <property type="entry name" value="Alkaline_phosphatase_core_sf"/>
</dbReference>
<name>A0AA36DRE3_CYLNA</name>
<keyword evidence="10" id="KW-1185">Reference proteome</keyword>
<dbReference type="Proteomes" id="UP001176961">
    <property type="component" value="Unassembled WGS sequence"/>
</dbReference>
<accession>A0AA36DRE3</accession>
<dbReference type="InterPro" id="IPR000326">
    <property type="entry name" value="PAP2/HPO"/>
</dbReference>
<feature type="domain" description="Phosphoethanolamine transferase N-terminal" evidence="8">
    <location>
        <begin position="269"/>
        <end position="410"/>
    </location>
</feature>
<feature type="domain" description="Sulfatase N-terminal" evidence="6">
    <location>
        <begin position="443"/>
        <end position="592"/>
    </location>
</feature>
<feature type="transmembrane region" description="Helical" evidence="5">
    <location>
        <begin position="108"/>
        <end position="129"/>
    </location>
</feature>
<feature type="transmembrane region" description="Helical" evidence="5">
    <location>
        <begin position="326"/>
        <end position="349"/>
    </location>
</feature>
<dbReference type="CDD" id="cd03396">
    <property type="entry name" value="PAP2_like_6"/>
    <property type="match status" value="1"/>
</dbReference>
<feature type="domain" description="Phosphatidic acid phosphatase type 2/haloperoxidase" evidence="7">
    <location>
        <begin position="108"/>
        <end position="231"/>
    </location>
</feature>
<evidence type="ECO:0000313" key="10">
    <source>
        <dbReference type="Proteomes" id="UP001176961"/>
    </source>
</evidence>
<protein>
    <submittedName>
        <fullName evidence="9">Uncharacterized protein</fullName>
    </submittedName>
</protein>
<gene>
    <name evidence="9" type="ORF">CYNAS_LOCUS4362</name>
</gene>
<comment type="cofactor">
    <cofactor evidence="1">
        <name>Ca(2+)</name>
        <dbReference type="ChEBI" id="CHEBI:29108"/>
    </cofactor>
</comment>
<dbReference type="SUPFAM" id="SSF48317">
    <property type="entry name" value="Acid phosphatase/Vanadium-dependent haloperoxidase"/>
    <property type="match status" value="1"/>
</dbReference>
<keyword evidence="5" id="KW-0472">Membrane</keyword>
<feature type="transmembrane region" description="Helical" evidence="5">
    <location>
        <begin position="285"/>
        <end position="306"/>
    </location>
</feature>
<sequence>MPVRPIDSVAPLATSPLASRFAVTHLWLPVAIGLPVFALLMGFGGDQWVADHLFRLEGGHWALQDAWVTRTLVHKAGKWMSTAAALVAILLCFHHWRKGRDRTLRWALLYVVVAMALGTGVISLLKSLVPMECPWDLLRYGGHQPFIGLFTLRPAGMAPQACFPAGHASAGYAWLCLYFFALLWRPSWRWAGLWIGLGSGLVFGISQQLRGAHFLSHDVATALTCWLLSLGLLFFAVAGNGLFWHSAMASHPGSLRYALSLLLLLLGTHGVLLGILVWRWNAKVVISLLLLVTAFAAHYMSRYHIYLDADMLRNVLATDPKESRELMTVSLVWPVLLLAVLPMVVLWRVQLRRRCWGRSLLWRLGFLVVAAVTAVGGALISFQDVSALMRNQREVRYLATPANVLLGMPRALRGDNPVQRAPKLPIGTDAKATPRTPASKPRLLVIVMGETVRAQNWGLNGGRNTTPELAQAPVINFPDMHSCGTSTEVSLPCLFSPWGRHDYDEKKIRAHQSLLHVLNRAGIAPLWRDNQSGCKGVCEGLDFQSLSDATTPGLCADGRCMDEILLQDLATQVRAKPGDRVVVLHQLGNHGPGLLRALSAGIPPLHPDLRHP</sequence>
<evidence type="ECO:0000256" key="1">
    <source>
        <dbReference type="ARBA" id="ARBA00001913"/>
    </source>
</evidence>
<evidence type="ECO:0000259" key="7">
    <source>
        <dbReference type="Pfam" id="PF01569"/>
    </source>
</evidence>
<dbReference type="Pfam" id="PF08019">
    <property type="entry name" value="EptA_B_N"/>
    <property type="match status" value="1"/>
</dbReference>
<evidence type="ECO:0000256" key="4">
    <source>
        <dbReference type="SAM" id="MobiDB-lite"/>
    </source>
</evidence>
<dbReference type="PANTHER" id="PTHR30443">
    <property type="entry name" value="INNER MEMBRANE PROTEIN"/>
    <property type="match status" value="1"/>
</dbReference>
<feature type="transmembrane region" description="Helical" evidence="5">
    <location>
        <begin position="257"/>
        <end position="278"/>
    </location>
</feature>
<feature type="transmembrane region" description="Helical" evidence="5">
    <location>
        <begin position="21"/>
        <end position="43"/>
    </location>
</feature>
<feature type="region of interest" description="Disordered" evidence="4">
    <location>
        <begin position="417"/>
        <end position="436"/>
    </location>
</feature>
<dbReference type="AlphaFoldDB" id="A0AA36DRE3"/>
<feature type="transmembrane region" description="Helical" evidence="5">
    <location>
        <begin position="79"/>
        <end position="96"/>
    </location>
</feature>
<keyword evidence="5" id="KW-0812">Transmembrane</keyword>
<proteinExistence type="inferred from homology"/>